<evidence type="ECO:0000256" key="1">
    <source>
        <dbReference type="SAM" id="SignalP"/>
    </source>
</evidence>
<dbReference type="SMART" id="SM00205">
    <property type="entry name" value="THN"/>
    <property type="match status" value="1"/>
</dbReference>
<comment type="caution">
    <text evidence="2">The sequence shown here is derived from an EMBL/GenBank/DDBJ whole genome shotgun (WGS) entry which is preliminary data.</text>
</comment>
<dbReference type="SUPFAM" id="SSF49870">
    <property type="entry name" value="Osmotin, thaumatin-like protein"/>
    <property type="match status" value="1"/>
</dbReference>
<dbReference type="InterPro" id="IPR037176">
    <property type="entry name" value="Osmotin/thaumatin-like_sf"/>
</dbReference>
<dbReference type="PROSITE" id="PS51367">
    <property type="entry name" value="THAUMATIN_2"/>
    <property type="match status" value="1"/>
</dbReference>
<keyword evidence="3" id="KW-1185">Reference proteome</keyword>
<sequence length="259" mass="27414">MDVPAPHRLRRTLALAAAFVLSLAVVLVGTGTTTTAFAAANRTVTFVNQSGQPIWIGSLVNADGSKNLTNLPRLDNGQSATVTIPENESPNHWRGKFFARQGCTGQSGSTFHCRIGDCGVQAGHCVTGEQPASLAEFNFDTKDALAPWYNVSYVNAFSLPITITPKGASPQPGSQLCGTAGCAKDLLPYCPAENAVTDNGRRVLCVNPNRDARTAYSNALSAQCPKAYAWSKQDTEPGNQTVYDCPACTGFTVTFHAVA</sequence>
<evidence type="ECO:0000313" key="2">
    <source>
        <dbReference type="EMBL" id="MCP2163599.1"/>
    </source>
</evidence>
<dbReference type="Pfam" id="PF00314">
    <property type="entry name" value="Thaumatin"/>
    <property type="match status" value="1"/>
</dbReference>
<dbReference type="PANTHER" id="PTHR31013:SF12">
    <property type="entry name" value="PATHOGENESIS-RELATED PROTEIN 5-LIKE"/>
    <property type="match status" value="1"/>
</dbReference>
<gene>
    <name evidence="2" type="ORF">LX83_000439</name>
</gene>
<dbReference type="RefSeq" id="WP_253766380.1">
    <property type="nucleotide sequence ID" value="NZ_JAMTCK010000001.1"/>
</dbReference>
<dbReference type="Proteomes" id="UP001206128">
    <property type="component" value="Unassembled WGS sequence"/>
</dbReference>
<dbReference type="EMBL" id="JAMTCK010000001">
    <property type="protein sequence ID" value="MCP2163599.1"/>
    <property type="molecule type" value="Genomic_DNA"/>
</dbReference>
<feature type="signal peptide" evidence="1">
    <location>
        <begin position="1"/>
        <end position="38"/>
    </location>
</feature>
<dbReference type="Gene3D" id="2.60.110.10">
    <property type="entry name" value="Thaumatin"/>
    <property type="match status" value="1"/>
</dbReference>
<accession>A0AAE3G9Y7</accession>
<dbReference type="AlphaFoldDB" id="A0AAE3G9Y7"/>
<reference evidence="2" key="1">
    <citation type="submission" date="2022-06" db="EMBL/GenBank/DDBJ databases">
        <title>Genomic Encyclopedia of Archaeal and Bacterial Type Strains, Phase II (KMG-II): from individual species to whole genera.</title>
        <authorList>
            <person name="Goeker M."/>
        </authorList>
    </citation>
    <scope>NUCLEOTIDE SEQUENCE</scope>
    <source>
        <strain evidence="2">DSM 43935</strain>
    </source>
</reference>
<dbReference type="PANTHER" id="PTHR31013">
    <property type="entry name" value="THAUMATIN FAMILY PROTEIN-RELATED"/>
    <property type="match status" value="1"/>
</dbReference>
<dbReference type="PIRSF" id="PIRSF002703">
    <property type="entry name" value="Thaumatin"/>
    <property type="match status" value="1"/>
</dbReference>
<feature type="chain" id="PRO_5041966669" evidence="1">
    <location>
        <begin position="39"/>
        <end position="259"/>
    </location>
</feature>
<dbReference type="InterPro" id="IPR001938">
    <property type="entry name" value="Thaumatin"/>
</dbReference>
<keyword evidence="1" id="KW-0732">Signal</keyword>
<proteinExistence type="predicted"/>
<evidence type="ECO:0000313" key="3">
    <source>
        <dbReference type="Proteomes" id="UP001206128"/>
    </source>
</evidence>
<name>A0AAE3G9Y7_9PSEU</name>
<organism evidence="2 3">
    <name type="scientific">Goodfellowiella coeruleoviolacea</name>
    <dbReference type="NCBI Taxonomy" id="334858"/>
    <lineage>
        <taxon>Bacteria</taxon>
        <taxon>Bacillati</taxon>
        <taxon>Actinomycetota</taxon>
        <taxon>Actinomycetes</taxon>
        <taxon>Pseudonocardiales</taxon>
        <taxon>Pseudonocardiaceae</taxon>
        <taxon>Goodfellowiella</taxon>
    </lineage>
</organism>
<protein>
    <submittedName>
        <fullName evidence="2">Thaumatin family protein</fullName>
    </submittedName>
</protein>